<proteinExistence type="predicted"/>
<protein>
    <submittedName>
        <fullName evidence="2">Uncharacterized protein</fullName>
    </submittedName>
</protein>
<feature type="transmembrane region" description="Helical" evidence="1">
    <location>
        <begin position="88"/>
        <end position="108"/>
    </location>
</feature>
<keyword evidence="1" id="KW-1133">Transmembrane helix</keyword>
<feature type="transmembrane region" description="Helical" evidence="1">
    <location>
        <begin position="115"/>
        <end position="132"/>
    </location>
</feature>
<keyword evidence="1" id="KW-0812">Transmembrane</keyword>
<evidence type="ECO:0000256" key="1">
    <source>
        <dbReference type="SAM" id="Phobius"/>
    </source>
</evidence>
<dbReference type="Proteomes" id="UP001139263">
    <property type="component" value="Unassembled WGS sequence"/>
</dbReference>
<evidence type="ECO:0000313" key="3">
    <source>
        <dbReference type="Proteomes" id="UP001139263"/>
    </source>
</evidence>
<evidence type="ECO:0000313" key="2">
    <source>
        <dbReference type="EMBL" id="MCI0183565.1"/>
    </source>
</evidence>
<feature type="transmembrane region" description="Helical" evidence="1">
    <location>
        <begin position="12"/>
        <end position="33"/>
    </location>
</feature>
<organism evidence="2 3">
    <name type="scientific">Sulfoacidibacillus ferrooxidans</name>
    <dbReference type="NCBI Taxonomy" id="2005001"/>
    <lineage>
        <taxon>Bacteria</taxon>
        <taxon>Bacillati</taxon>
        <taxon>Bacillota</taxon>
        <taxon>Bacilli</taxon>
        <taxon>Bacillales</taxon>
        <taxon>Alicyclobacillaceae</taxon>
        <taxon>Sulfoacidibacillus</taxon>
    </lineage>
</organism>
<dbReference type="AlphaFoldDB" id="A0A9X2ADL2"/>
<comment type="caution">
    <text evidence="2">The sequence shown here is derived from an EMBL/GenBank/DDBJ whole genome shotgun (WGS) entry which is preliminary data.</text>
</comment>
<sequence length="555" mass="61933">MTNFALRRWLTTPFLILYALWTLLFYQLVFTAWTLQYSYLGVLLVIGASLLFMYAFPKRDRKVVVRFTLFCVMVGVGISSFAGESLTWRIIDFVVFVVLVLALGRYLVGIKTLRLFLVVIALTIVQIFIPLHDLRTLSFFNVRYIGHLASPDPQVASLPVATVSDPLRPGAQEIITLRGHRPIKDEAQDFIHMLNTNPQSATTIRSAIVELQHSYDVMAIRPGRLRFITHYATPQELVQLPFWSLGLVDFPFMTSHFLNLEDRTRMYLSLSSDPGSLLSTLLSPGTAAQSLADLSLQTASSEANNWEQVTGHQIDVTDGLSLQGGYLTGTYQGVPVHVKTQGVAILGVHHILPLSVDPNPQIIVEGNNVIQVLSLPPEQPRLIASLPGSYLHPLTTDVDFADLNGSGQDSLLVNTVPAQIFRLSSAGTWDRLWVSGRDSFRFETVMPHKNGDWIIANAPSLLSPSSTRYLGGYVYSHGQLSRVFRVYYGNLVDMQLAHVTSQSRPELLSSVYAHQEIMLLGFQRVPWLLLVDIGYALTIIVGLFRRIRTRKGAIS</sequence>
<feature type="transmembrane region" description="Helical" evidence="1">
    <location>
        <begin position="525"/>
        <end position="544"/>
    </location>
</feature>
<feature type="transmembrane region" description="Helical" evidence="1">
    <location>
        <begin position="63"/>
        <end position="82"/>
    </location>
</feature>
<feature type="transmembrane region" description="Helical" evidence="1">
    <location>
        <begin position="39"/>
        <end position="56"/>
    </location>
</feature>
<keyword evidence="3" id="KW-1185">Reference proteome</keyword>
<dbReference type="RefSeq" id="WP_241714021.1">
    <property type="nucleotide sequence ID" value="NZ_JALBUF010000005.1"/>
</dbReference>
<accession>A0A9X2ADL2</accession>
<reference evidence="2" key="1">
    <citation type="submission" date="2022-03" db="EMBL/GenBank/DDBJ databases">
        <title>Draft Genome Sequence of Firmicute Strain S0AB, a Heterotrophic Iron/Sulfur-Oxidizing Extreme Acidophile.</title>
        <authorList>
            <person name="Vergara E."/>
            <person name="Pakostova E."/>
            <person name="Johnson D.B."/>
            <person name="Holmes D.S."/>
        </authorList>
    </citation>
    <scope>NUCLEOTIDE SEQUENCE</scope>
    <source>
        <strain evidence="2">S0AB</strain>
    </source>
</reference>
<name>A0A9X2ADL2_9BACL</name>
<gene>
    <name evidence="2" type="ORF">MM817_01848</name>
</gene>
<dbReference type="EMBL" id="JALBUF010000005">
    <property type="protein sequence ID" value="MCI0183565.1"/>
    <property type="molecule type" value="Genomic_DNA"/>
</dbReference>
<keyword evidence="1" id="KW-0472">Membrane</keyword>